<name>A0A2M9V1L2_BACFG</name>
<reference evidence="1 2" key="1">
    <citation type="journal article" date="2017" name="MBio">
        <title>Gut Symbiont Bacteroides fragilis Secretes a Eukaryotic-Like Ubiquitin Protein That Mediates Intraspecies Antagonism.</title>
        <authorList>
            <person name="Chatzidaki-Livanis M."/>
            <person name="Coyne M.J."/>
            <person name="Roelofs K.G."/>
            <person name="Gentyala R.R."/>
            <person name="Caldwell J.M."/>
            <person name="Comstock L.E."/>
        </authorList>
    </citation>
    <scope>NUCLEOTIDE SEQUENCE [LARGE SCALE GENOMIC DNA]</scope>
    <source>
        <strain evidence="1 2">12905</strain>
    </source>
</reference>
<evidence type="ECO:0000313" key="2">
    <source>
        <dbReference type="Proteomes" id="UP000231846"/>
    </source>
</evidence>
<dbReference type="AlphaFoldDB" id="A0A2M9V1L2"/>
<comment type="caution">
    <text evidence="1">The sequence shown here is derived from an EMBL/GenBank/DDBJ whole genome shotgun (WGS) entry which is preliminary data.</text>
</comment>
<accession>A0A2M9V1L2</accession>
<dbReference type="Proteomes" id="UP000231846">
    <property type="component" value="Unassembled WGS sequence"/>
</dbReference>
<gene>
    <name evidence="1" type="ORF">CQW34_04200</name>
</gene>
<sequence length="151" mass="16689">MRIPALPLFDLLTGGNQHIIFQGERIGVVTVRRPCANKGDVIDHSVSIRHRYPYRLLGNKRGDNAMPGIFRIACTAGVIQVDGFILACFSGVKPIPGYGHTRKILGQCVLSRKLQGQLHAFVHKGVKPVKERVPSRPIVTFSGVSSRLLRR</sequence>
<proteinExistence type="predicted"/>
<organism evidence="1 2">
    <name type="scientific">Bacteroides fragilis</name>
    <dbReference type="NCBI Taxonomy" id="817"/>
    <lineage>
        <taxon>Bacteria</taxon>
        <taxon>Pseudomonadati</taxon>
        <taxon>Bacteroidota</taxon>
        <taxon>Bacteroidia</taxon>
        <taxon>Bacteroidales</taxon>
        <taxon>Bacteroidaceae</taxon>
        <taxon>Bacteroides</taxon>
    </lineage>
</organism>
<protein>
    <submittedName>
        <fullName evidence="1">Uncharacterized protein</fullName>
    </submittedName>
</protein>
<evidence type="ECO:0000313" key="1">
    <source>
        <dbReference type="EMBL" id="PJY70001.1"/>
    </source>
</evidence>
<dbReference type="EMBL" id="PDCW01000050">
    <property type="protein sequence ID" value="PJY70001.1"/>
    <property type="molecule type" value="Genomic_DNA"/>
</dbReference>